<dbReference type="Proteomes" id="UP000032874">
    <property type="component" value="Unassembled WGS sequence"/>
</dbReference>
<organism evidence="1 2">
    <name type="scientific">Pectobacterium betavasculorum</name>
    <dbReference type="NCBI Taxonomy" id="55207"/>
    <lineage>
        <taxon>Bacteria</taxon>
        <taxon>Pseudomonadati</taxon>
        <taxon>Pseudomonadota</taxon>
        <taxon>Gammaproteobacteria</taxon>
        <taxon>Enterobacterales</taxon>
        <taxon>Pectobacteriaceae</taxon>
        <taxon>Pectobacterium</taxon>
    </lineage>
</organism>
<evidence type="ECO:0000313" key="1">
    <source>
        <dbReference type="EMBL" id="KFX07241.1"/>
    </source>
</evidence>
<gene>
    <name evidence="1" type="ORF">KP22_03885</name>
</gene>
<dbReference type="STRING" id="55207.KP22_03885"/>
<protein>
    <submittedName>
        <fullName evidence="1">Uncharacterized protein</fullName>
    </submittedName>
</protein>
<sequence length="107" mass="12178">MTDLNRTVTVAHDGYPAVVGISSVIGTAPDRHVRFRVEMRGKTFRQLDFGGHWEQAVFNKKGWYRVKSAMYPTAVKSHFRRVTSTMLRELLDAIIALPAVTSVNWEE</sequence>
<evidence type="ECO:0000313" key="2">
    <source>
        <dbReference type="Proteomes" id="UP000032874"/>
    </source>
</evidence>
<name>A0A093SAS7_9GAMM</name>
<proteinExistence type="predicted"/>
<comment type="caution">
    <text evidence="1">The sequence shown here is derived from an EMBL/GenBank/DDBJ whole genome shotgun (WGS) entry which is preliminary data.</text>
</comment>
<dbReference type="RefSeq" id="WP_039322481.1">
    <property type="nucleotide sequence ID" value="NZ_JQHM01000001.1"/>
</dbReference>
<dbReference type="AlphaFoldDB" id="A0A093SAS7"/>
<dbReference type="EMBL" id="JQHM01000001">
    <property type="protein sequence ID" value="KFX07241.1"/>
    <property type="molecule type" value="Genomic_DNA"/>
</dbReference>
<accession>A0A093SAS7</accession>
<reference evidence="1 2" key="1">
    <citation type="submission" date="2014-08" db="EMBL/GenBank/DDBJ databases">
        <title>Genome sequences of NCPPB Pectobacterium isolates.</title>
        <authorList>
            <person name="Glover R.H."/>
            <person name="Sapp M."/>
            <person name="Elphinstone J."/>
        </authorList>
    </citation>
    <scope>NUCLEOTIDE SEQUENCE [LARGE SCALE GENOMIC DNA]</scope>
    <source>
        <strain evidence="1 2">NCPPB 2795</strain>
    </source>
</reference>